<dbReference type="Gene3D" id="3.40.50.300">
    <property type="entry name" value="P-loop containing nucleotide triphosphate hydrolases"/>
    <property type="match status" value="2"/>
</dbReference>
<dbReference type="SUPFAM" id="SSF52540">
    <property type="entry name" value="P-loop containing nucleoside triphosphate hydrolases"/>
    <property type="match status" value="2"/>
</dbReference>
<dbReference type="PANTHER" id="PTHR45626">
    <property type="entry name" value="TRANSCRIPTION TERMINATION FACTOR 2-RELATED"/>
    <property type="match status" value="1"/>
</dbReference>
<reference evidence="6" key="2">
    <citation type="submission" date="2023-06" db="EMBL/GenBank/DDBJ databases">
        <authorList>
            <consortium name="Lawrence Berkeley National Laboratory"/>
            <person name="Haridas S."/>
            <person name="Hensen N."/>
            <person name="Bonometti L."/>
            <person name="Westerberg I."/>
            <person name="Brannstrom I.O."/>
            <person name="Guillou S."/>
            <person name="Cros-Aarteil S."/>
            <person name="Calhoun S."/>
            <person name="Kuo A."/>
            <person name="Mondo S."/>
            <person name="Pangilinan J."/>
            <person name="Riley R."/>
            <person name="Labutti K."/>
            <person name="Andreopoulos B."/>
            <person name="Lipzen A."/>
            <person name="Chen C."/>
            <person name="Yanf M."/>
            <person name="Daum C."/>
            <person name="Ng V."/>
            <person name="Clum A."/>
            <person name="Steindorff A."/>
            <person name="Ohm R."/>
            <person name="Martin F."/>
            <person name="Silar P."/>
            <person name="Natvig D."/>
            <person name="Lalanne C."/>
            <person name="Gautier V."/>
            <person name="Ament-Velasquez S.L."/>
            <person name="Kruys A."/>
            <person name="Hutchinson M.I."/>
            <person name="Powell A.J."/>
            <person name="Barry K."/>
            <person name="Miller A.N."/>
            <person name="Grigoriev I.V."/>
            <person name="Debuchy R."/>
            <person name="Gladieux P."/>
            <person name="Thoren M.H."/>
            <person name="Johannesson H."/>
        </authorList>
    </citation>
    <scope>NUCLEOTIDE SEQUENCE</scope>
    <source>
        <strain evidence="6">CBS 314.62</strain>
    </source>
</reference>
<dbReference type="GO" id="GO:0006281">
    <property type="term" value="P:DNA repair"/>
    <property type="evidence" value="ECO:0007669"/>
    <property type="project" value="TreeGrafter"/>
</dbReference>
<keyword evidence="7" id="KW-1185">Reference proteome</keyword>
<proteinExistence type="predicted"/>
<evidence type="ECO:0000313" key="6">
    <source>
        <dbReference type="EMBL" id="KAK3690171.1"/>
    </source>
</evidence>
<accession>A0AAE0XCL0</accession>
<dbReference type="SMART" id="SM00490">
    <property type="entry name" value="HELICc"/>
    <property type="match status" value="1"/>
</dbReference>
<dbReference type="GO" id="GO:0016787">
    <property type="term" value="F:hydrolase activity"/>
    <property type="evidence" value="ECO:0007669"/>
    <property type="project" value="UniProtKB-KW"/>
</dbReference>
<feature type="domain" description="Helicase C-terminal" evidence="5">
    <location>
        <begin position="824"/>
        <end position="1006"/>
    </location>
</feature>
<dbReference type="InterPro" id="IPR027417">
    <property type="entry name" value="P-loop_NTPase"/>
</dbReference>
<feature type="compositionally biased region" description="Acidic residues" evidence="4">
    <location>
        <begin position="227"/>
        <end position="239"/>
    </location>
</feature>
<dbReference type="PROSITE" id="PS51194">
    <property type="entry name" value="HELICASE_CTER"/>
    <property type="match status" value="1"/>
</dbReference>
<evidence type="ECO:0000256" key="2">
    <source>
        <dbReference type="ARBA" id="ARBA00022801"/>
    </source>
</evidence>
<evidence type="ECO:0000259" key="5">
    <source>
        <dbReference type="PROSITE" id="PS51194"/>
    </source>
</evidence>
<protein>
    <recommendedName>
        <fullName evidence="5">Helicase C-terminal domain-containing protein</fullName>
    </recommendedName>
</protein>
<reference evidence="6" key="1">
    <citation type="journal article" date="2023" name="Mol. Phylogenet. Evol.">
        <title>Genome-scale phylogeny and comparative genomics of the fungal order Sordariales.</title>
        <authorList>
            <person name="Hensen N."/>
            <person name="Bonometti L."/>
            <person name="Westerberg I."/>
            <person name="Brannstrom I.O."/>
            <person name="Guillou S."/>
            <person name="Cros-Aarteil S."/>
            <person name="Calhoun S."/>
            <person name="Haridas S."/>
            <person name="Kuo A."/>
            <person name="Mondo S."/>
            <person name="Pangilinan J."/>
            <person name="Riley R."/>
            <person name="LaButti K."/>
            <person name="Andreopoulos B."/>
            <person name="Lipzen A."/>
            <person name="Chen C."/>
            <person name="Yan M."/>
            <person name="Daum C."/>
            <person name="Ng V."/>
            <person name="Clum A."/>
            <person name="Steindorff A."/>
            <person name="Ohm R.A."/>
            <person name="Martin F."/>
            <person name="Silar P."/>
            <person name="Natvig D.O."/>
            <person name="Lalanne C."/>
            <person name="Gautier V."/>
            <person name="Ament-Velasquez S.L."/>
            <person name="Kruys A."/>
            <person name="Hutchinson M.I."/>
            <person name="Powell A.J."/>
            <person name="Barry K."/>
            <person name="Miller A.N."/>
            <person name="Grigoriev I.V."/>
            <person name="Debuchy R."/>
            <person name="Gladieux P."/>
            <person name="Hiltunen Thoren M."/>
            <person name="Johannesson H."/>
        </authorList>
    </citation>
    <scope>NUCLEOTIDE SEQUENCE</scope>
    <source>
        <strain evidence="6">CBS 314.62</strain>
    </source>
</reference>
<dbReference type="InterPro" id="IPR050628">
    <property type="entry name" value="SNF2_RAD54_helicase_TF"/>
</dbReference>
<comment type="caution">
    <text evidence="6">The sequence shown here is derived from an EMBL/GenBank/DDBJ whole genome shotgun (WGS) entry which is preliminary data.</text>
</comment>
<name>A0AAE0XCL0_9PEZI</name>
<gene>
    <name evidence="6" type="ORF">B0T22DRAFT_463109</name>
</gene>
<evidence type="ECO:0000256" key="3">
    <source>
        <dbReference type="ARBA" id="ARBA00022840"/>
    </source>
</evidence>
<dbReference type="Pfam" id="PF00271">
    <property type="entry name" value="Helicase_C"/>
    <property type="match status" value="1"/>
</dbReference>
<feature type="compositionally biased region" description="Acidic residues" evidence="4">
    <location>
        <begin position="247"/>
        <end position="257"/>
    </location>
</feature>
<dbReference type="EMBL" id="JAULSO010000002">
    <property type="protein sequence ID" value="KAK3690171.1"/>
    <property type="molecule type" value="Genomic_DNA"/>
</dbReference>
<dbReference type="InterPro" id="IPR001650">
    <property type="entry name" value="Helicase_C-like"/>
</dbReference>
<dbReference type="Proteomes" id="UP001270362">
    <property type="component" value="Unassembled WGS sequence"/>
</dbReference>
<dbReference type="GO" id="GO:0008094">
    <property type="term" value="F:ATP-dependent activity, acting on DNA"/>
    <property type="evidence" value="ECO:0007669"/>
    <property type="project" value="TreeGrafter"/>
</dbReference>
<dbReference type="GO" id="GO:0005524">
    <property type="term" value="F:ATP binding"/>
    <property type="evidence" value="ECO:0007669"/>
    <property type="project" value="UniProtKB-KW"/>
</dbReference>
<keyword evidence="1" id="KW-0547">Nucleotide-binding</keyword>
<evidence type="ECO:0000256" key="4">
    <source>
        <dbReference type="SAM" id="MobiDB-lite"/>
    </source>
</evidence>
<dbReference type="AlphaFoldDB" id="A0AAE0XCL0"/>
<keyword evidence="2" id="KW-0378">Hydrolase</keyword>
<feature type="region of interest" description="Disordered" evidence="4">
    <location>
        <begin position="195"/>
        <end position="257"/>
    </location>
</feature>
<sequence>MAGYPFLKTLRVRATASNLAKYTEFKLTDLVDKDIQHNHPEYLDRSAAHYKWENFIDALESKLRWYRIGSKTRFIVLITQPGKFTVKIKDEDDFEDFLDDIADGILTTRDDLPLLWYIQKHESRRTWHSLDTLLGIPWADYRETEPEDESLADDEALSRYEIYLPEDPIEHPVVIYSHLQGQILNIDRAEEDFDIPEADRPMPPSRIPRSVIPYPPTPSPPHSLYDELLEDYEDTDDDQTLPFSEPSEFEPSDADVSDLEQTLDLENLDIGEFKTEEAQDDDYGALDLDVVDIYVGSYNAGDNDEAWRSCLQFFNINPDEYYRQAAVRPSAGQARRVPMKKLPGMSIGLFDYQLIAVLNLFKFTLDGVAGGLLCDEQGLGKTQEMFGVIALAYNLHRSKAEVLEAYKKNDYRQHNSPNNGAVSCRADDRYGIQCYCHSQLTKQLADRLPDGLNLVVAPARTCTQFLREAKTKLDTKVFKLKSAHSSAEKDNKLTPANISLLRATVTATSPAQQSEAEQPVKYHYQVKSNQHNYILFVPSETLKSLMYVDFSVDVKLPKADGGKLVKMSGLLPGLVMLDEFHEYTGPSAPQNTNNLIPWLKHLKACSEASQRASPLVYFASGTPVGESPVDIRDAIDLFGLDSWTVNDCQPLAFFDTLTETFYTLTDQQAAGETVPREDIIRYRRDLDAILSKLMVRRLGTDTFRGRPLTALGPLKVSIVDHQLPAPLIPYLQALADRIRKALPSSAPIANVLHSTEQGQALLLRLRLASTFPGIALAPNVFTFTDDELTTFLSDANDNPAQTPYQAHIPAWSAGSPKLATIVTSITAMLYDTTPVPGEASNAKKLLLFSPLEAESLLLHLYLLTQQKAHTRLKPVYIHSGMSPSARQAVIDKFLQSGNAPPNVLVAPTALAGTGLNLHKAKYAIVTSPAWTRRENQQAYFRIHRVGQRQETKLQLLTCRWNPAERVILGRYEGRGVGDDEEMWAVDNRFIGEGGNGVVDRHNLVEE</sequence>
<dbReference type="GO" id="GO:0005634">
    <property type="term" value="C:nucleus"/>
    <property type="evidence" value="ECO:0007669"/>
    <property type="project" value="TreeGrafter"/>
</dbReference>
<evidence type="ECO:0000313" key="7">
    <source>
        <dbReference type="Proteomes" id="UP001270362"/>
    </source>
</evidence>
<organism evidence="6 7">
    <name type="scientific">Podospora appendiculata</name>
    <dbReference type="NCBI Taxonomy" id="314037"/>
    <lineage>
        <taxon>Eukaryota</taxon>
        <taxon>Fungi</taxon>
        <taxon>Dikarya</taxon>
        <taxon>Ascomycota</taxon>
        <taxon>Pezizomycotina</taxon>
        <taxon>Sordariomycetes</taxon>
        <taxon>Sordariomycetidae</taxon>
        <taxon>Sordariales</taxon>
        <taxon>Podosporaceae</taxon>
        <taxon>Podospora</taxon>
    </lineage>
</organism>
<evidence type="ECO:0000256" key="1">
    <source>
        <dbReference type="ARBA" id="ARBA00022741"/>
    </source>
</evidence>
<keyword evidence="3" id="KW-0067">ATP-binding</keyword>